<feature type="transmembrane region" description="Helical" evidence="5">
    <location>
        <begin position="383"/>
        <end position="402"/>
    </location>
</feature>
<dbReference type="PANTHER" id="PTHR24064">
    <property type="entry name" value="SOLUTE CARRIER FAMILY 22 MEMBER"/>
    <property type="match status" value="1"/>
</dbReference>
<dbReference type="Pfam" id="PF00083">
    <property type="entry name" value="Sugar_tr"/>
    <property type="match status" value="2"/>
</dbReference>
<reference evidence="7" key="1">
    <citation type="journal article" date="2020" name="Stud. Mycol.">
        <title>101 Dothideomycetes genomes: a test case for predicting lifestyles and emergence of pathogens.</title>
        <authorList>
            <person name="Haridas S."/>
            <person name="Albert R."/>
            <person name="Binder M."/>
            <person name="Bloem J."/>
            <person name="Labutti K."/>
            <person name="Salamov A."/>
            <person name="Andreopoulos B."/>
            <person name="Baker S."/>
            <person name="Barry K."/>
            <person name="Bills G."/>
            <person name="Bluhm B."/>
            <person name="Cannon C."/>
            <person name="Castanera R."/>
            <person name="Culley D."/>
            <person name="Daum C."/>
            <person name="Ezra D."/>
            <person name="Gonzalez J."/>
            <person name="Henrissat B."/>
            <person name="Kuo A."/>
            <person name="Liang C."/>
            <person name="Lipzen A."/>
            <person name="Lutzoni F."/>
            <person name="Magnuson J."/>
            <person name="Mondo S."/>
            <person name="Nolan M."/>
            <person name="Ohm R."/>
            <person name="Pangilinan J."/>
            <person name="Park H.-J."/>
            <person name="Ramirez L."/>
            <person name="Alfaro M."/>
            <person name="Sun H."/>
            <person name="Tritt A."/>
            <person name="Yoshinaga Y."/>
            <person name="Zwiers L.-H."/>
            <person name="Turgeon B."/>
            <person name="Goodwin S."/>
            <person name="Spatafora J."/>
            <person name="Crous P."/>
            <person name="Grigoriev I."/>
        </authorList>
    </citation>
    <scope>NUCLEOTIDE SEQUENCE</scope>
    <source>
        <strain evidence="7">CBS 116005</strain>
    </source>
</reference>
<feature type="transmembrane region" description="Helical" evidence="5">
    <location>
        <begin position="511"/>
        <end position="534"/>
    </location>
</feature>
<dbReference type="SUPFAM" id="SSF103473">
    <property type="entry name" value="MFS general substrate transporter"/>
    <property type="match status" value="1"/>
</dbReference>
<accession>A0A6G1LHJ2</accession>
<keyword evidence="8" id="KW-1185">Reference proteome</keyword>
<feature type="transmembrane region" description="Helical" evidence="5">
    <location>
        <begin position="226"/>
        <end position="249"/>
    </location>
</feature>
<organism evidence="7 8">
    <name type="scientific">Teratosphaeria nubilosa</name>
    <dbReference type="NCBI Taxonomy" id="161662"/>
    <lineage>
        <taxon>Eukaryota</taxon>
        <taxon>Fungi</taxon>
        <taxon>Dikarya</taxon>
        <taxon>Ascomycota</taxon>
        <taxon>Pezizomycotina</taxon>
        <taxon>Dothideomycetes</taxon>
        <taxon>Dothideomycetidae</taxon>
        <taxon>Mycosphaerellales</taxon>
        <taxon>Teratosphaeriaceae</taxon>
        <taxon>Teratosphaeria</taxon>
    </lineage>
</organism>
<evidence type="ECO:0000256" key="1">
    <source>
        <dbReference type="ARBA" id="ARBA00004141"/>
    </source>
</evidence>
<feature type="transmembrane region" description="Helical" evidence="5">
    <location>
        <begin position="445"/>
        <end position="466"/>
    </location>
</feature>
<comment type="subcellular location">
    <subcellularLocation>
        <location evidence="1">Membrane</location>
        <topology evidence="1">Multi-pass membrane protein</topology>
    </subcellularLocation>
</comment>
<feature type="transmembrane region" description="Helical" evidence="5">
    <location>
        <begin position="197"/>
        <end position="214"/>
    </location>
</feature>
<dbReference type="PROSITE" id="PS50850">
    <property type="entry name" value="MFS"/>
    <property type="match status" value="1"/>
</dbReference>
<dbReference type="InterPro" id="IPR005828">
    <property type="entry name" value="MFS_sugar_transport-like"/>
</dbReference>
<keyword evidence="2 5" id="KW-0812">Transmembrane</keyword>
<feature type="transmembrane region" description="Helical" evidence="5">
    <location>
        <begin position="71"/>
        <end position="89"/>
    </location>
</feature>
<keyword evidence="3 5" id="KW-1133">Transmembrane helix</keyword>
<dbReference type="AlphaFoldDB" id="A0A6G1LHJ2"/>
<dbReference type="Proteomes" id="UP000799436">
    <property type="component" value="Unassembled WGS sequence"/>
</dbReference>
<name>A0A6G1LHJ2_9PEZI</name>
<dbReference type="GO" id="GO:0016020">
    <property type="term" value="C:membrane"/>
    <property type="evidence" value="ECO:0007669"/>
    <property type="project" value="UniProtKB-SubCell"/>
</dbReference>
<dbReference type="Gene3D" id="1.20.1250.20">
    <property type="entry name" value="MFS general substrate transporter like domains"/>
    <property type="match status" value="2"/>
</dbReference>
<feature type="transmembrane region" description="Helical" evidence="5">
    <location>
        <begin position="160"/>
        <end position="177"/>
    </location>
</feature>
<dbReference type="InterPro" id="IPR036259">
    <property type="entry name" value="MFS_trans_sf"/>
</dbReference>
<dbReference type="GO" id="GO:0022857">
    <property type="term" value="F:transmembrane transporter activity"/>
    <property type="evidence" value="ECO:0007669"/>
    <property type="project" value="InterPro"/>
</dbReference>
<gene>
    <name evidence="7" type="ORF">EJ03DRAFT_387760</name>
</gene>
<dbReference type="PROSITE" id="PS00217">
    <property type="entry name" value="SUGAR_TRANSPORT_2"/>
    <property type="match status" value="1"/>
</dbReference>
<dbReference type="OrthoDB" id="433512at2759"/>
<evidence type="ECO:0000256" key="2">
    <source>
        <dbReference type="ARBA" id="ARBA00022692"/>
    </source>
</evidence>
<feature type="domain" description="Major facilitator superfamily (MFS) profile" evidence="6">
    <location>
        <begin position="59"/>
        <end position="538"/>
    </location>
</feature>
<dbReference type="InterPro" id="IPR020846">
    <property type="entry name" value="MFS_dom"/>
</dbReference>
<sequence>MGMTPVQELQSASKIVGSRLYPFETRAAELAGHLQDPDEQLKQITKTIDDEGPPLNWRVFLVAASGFLTDSYNLFASNVILPCLAFVYWEKHSQPKEITINAVTLAGSAVGCLVFGPFADRFGRQSLYGIELIIVVFSTIGMAQSAYGYRTDSGETSMSITSWLMAWRFVMGIGVGAEYPLSAAITAEWAPRYTRGRMMAAVFLMQPLGQLFAYGADGKAKLGIDILLRIVIGIGSVPAVVAILFRFLLPETARYTYGWVPWRRTTPTAAIVEFAMSNVDPHVHAEEGTVHMLGSQRHQEHSRDPLACEDRQPGMSICWFLLDFAFFGLGFNNPGTMAKIWTTKDISQDVIDTTSSWLLNSSAAAAGNHHDIYHVLCSNMRESLVTVCVGSILGCAAIIYAIEKLDRRKLLIRSFLALSAGLLVTGASFKSLFHHGTLSYILPAFYGLIQFGFSFGPNTLTFVMAAEVFPTKYRCTCYGIAAAAGKLGSVMVQIAFLMFDQRTLQHPNSPALGYTIILFAGFMLTGAIFAWSWVPAVQVRKSDGSLEGMKLEDLAKGRESLEWFDQPGFRPRLDVFCGKLVKRPSQAVQPHEVVEAHMQSEP</sequence>
<proteinExistence type="predicted"/>
<evidence type="ECO:0000256" key="5">
    <source>
        <dbReference type="SAM" id="Phobius"/>
    </source>
</evidence>
<feature type="transmembrane region" description="Helical" evidence="5">
    <location>
        <begin position="478"/>
        <end position="499"/>
    </location>
</feature>
<dbReference type="EMBL" id="ML995815">
    <property type="protein sequence ID" value="KAF2772345.1"/>
    <property type="molecule type" value="Genomic_DNA"/>
</dbReference>
<evidence type="ECO:0000256" key="3">
    <source>
        <dbReference type="ARBA" id="ARBA00022989"/>
    </source>
</evidence>
<evidence type="ECO:0000313" key="8">
    <source>
        <dbReference type="Proteomes" id="UP000799436"/>
    </source>
</evidence>
<feature type="transmembrane region" description="Helical" evidence="5">
    <location>
        <begin position="414"/>
        <end position="433"/>
    </location>
</feature>
<keyword evidence="4 5" id="KW-0472">Membrane</keyword>
<feature type="transmembrane region" description="Helical" evidence="5">
    <location>
        <begin position="98"/>
        <end position="119"/>
    </location>
</feature>
<evidence type="ECO:0000313" key="7">
    <source>
        <dbReference type="EMBL" id="KAF2772345.1"/>
    </source>
</evidence>
<dbReference type="InterPro" id="IPR005829">
    <property type="entry name" value="Sugar_transporter_CS"/>
</dbReference>
<protein>
    <submittedName>
        <fullName evidence="7">MFS general substrate transporter</fullName>
    </submittedName>
</protein>
<evidence type="ECO:0000259" key="6">
    <source>
        <dbReference type="PROSITE" id="PS50850"/>
    </source>
</evidence>
<evidence type="ECO:0000256" key="4">
    <source>
        <dbReference type="ARBA" id="ARBA00023136"/>
    </source>
</evidence>
<feature type="transmembrane region" description="Helical" evidence="5">
    <location>
        <begin position="125"/>
        <end position="148"/>
    </location>
</feature>